<keyword evidence="7" id="KW-1185">Reference proteome</keyword>
<evidence type="ECO:0000313" key="6">
    <source>
        <dbReference type="EMBL" id="MBB6017247.1"/>
    </source>
</evidence>
<evidence type="ECO:0000256" key="1">
    <source>
        <dbReference type="ARBA" id="ARBA00022670"/>
    </source>
</evidence>
<protein>
    <submittedName>
        <fullName evidence="6">S1-C subfamily serine protease</fullName>
    </submittedName>
</protein>
<evidence type="ECO:0000313" key="7">
    <source>
        <dbReference type="Proteomes" id="UP000629870"/>
    </source>
</evidence>
<comment type="caution">
    <text evidence="6">The sequence shown here is derived from an EMBL/GenBank/DDBJ whole genome shotgun (WGS) entry which is preliminary data.</text>
</comment>
<name>A0ABR6NT74_9DEIO</name>
<feature type="signal peptide" evidence="4">
    <location>
        <begin position="1"/>
        <end position="18"/>
    </location>
</feature>
<keyword evidence="2" id="KW-0378">Hydrolase</keyword>
<dbReference type="RefSeq" id="WP_249039116.1">
    <property type="nucleotide sequence ID" value="NZ_JACHEW010000012.1"/>
</dbReference>
<accession>A0ABR6NT74</accession>
<dbReference type="SMART" id="SM00228">
    <property type="entry name" value="PDZ"/>
    <property type="match status" value="1"/>
</dbReference>
<gene>
    <name evidence="6" type="ORF">HNQ04_002509</name>
</gene>
<proteinExistence type="predicted"/>
<feature type="domain" description="PDZ" evidence="5">
    <location>
        <begin position="328"/>
        <end position="436"/>
    </location>
</feature>
<dbReference type="Gene3D" id="2.40.10.120">
    <property type="match status" value="1"/>
</dbReference>
<dbReference type="SUPFAM" id="SSF50156">
    <property type="entry name" value="PDZ domain-like"/>
    <property type="match status" value="1"/>
</dbReference>
<dbReference type="Pfam" id="PF13180">
    <property type="entry name" value="PDZ_2"/>
    <property type="match status" value="1"/>
</dbReference>
<dbReference type="PRINTS" id="PR00834">
    <property type="entry name" value="PROTEASES2C"/>
</dbReference>
<dbReference type="InterPro" id="IPR001940">
    <property type="entry name" value="Peptidase_S1C"/>
</dbReference>
<feature type="compositionally biased region" description="Low complexity" evidence="3">
    <location>
        <begin position="28"/>
        <end position="63"/>
    </location>
</feature>
<dbReference type="EMBL" id="JACHEW010000012">
    <property type="protein sequence ID" value="MBB6017247.1"/>
    <property type="molecule type" value="Genomic_DNA"/>
</dbReference>
<evidence type="ECO:0000256" key="2">
    <source>
        <dbReference type="ARBA" id="ARBA00022801"/>
    </source>
</evidence>
<dbReference type="PANTHER" id="PTHR43343">
    <property type="entry name" value="PEPTIDASE S12"/>
    <property type="match status" value="1"/>
</dbReference>
<feature type="region of interest" description="Disordered" evidence="3">
    <location>
        <begin position="23"/>
        <end position="69"/>
    </location>
</feature>
<dbReference type="GO" id="GO:0006508">
    <property type="term" value="P:proteolysis"/>
    <property type="evidence" value="ECO:0007669"/>
    <property type="project" value="UniProtKB-KW"/>
</dbReference>
<dbReference type="PANTHER" id="PTHR43343:SF3">
    <property type="entry name" value="PROTEASE DO-LIKE 8, CHLOROPLASTIC"/>
    <property type="match status" value="1"/>
</dbReference>
<dbReference type="InterPro" id="IPR051201">
    <property type="entry name" value="Chloro_Bact_Ser_Proteases"/>
</dbReference>
<evidence type="ECO:0000259" key="5">
    <source>
        <dbReference type="PROSITE" id="PS50106"/>
    </source>
</evidence>
<dbReference type="InterPro" id="IPR036034">
    <property type="entry name" value="PDZ_sf"/>
</dbReference>
<dbReference type="Pfam" id="PF13365">
    <property type="entry name" value="Trypsin_2"/>
    <property type="match status" value="1"/>
</dbReference>
<dbReference type="InterPro" id="IPR001478">
    <property type="entry name" value="PDZ"/>
</dbReference>
<feature type="chain" id="PRO_5045598100" evidence="4">
    <location>
        <begin position="19"/>
        <end position="451"/>
    </location>
</feature>
<dbReference type="Gene3D" id="2.30.42.10">
    <property type="match status" value="1"/>
</dbReference>
<dbReference type="GO" id="GO:0008233">
    <property type="term" value="F:peptidase activity"/>
    <property type="evidence" value="ECO:0007669"/>
    <property type="project" value="UniProtKB-KW"/>
</dbReference>
<evidence type="ECO:0000256" key="4">
    <source>
        <dbReference type="SAM" id="SignalP"/>
    </source>
</evidence>
<sequence>MNVKESAFVLLGLTAALAGCDMGPQQNAGTPPTSQTTPAPVTPTQTATGQTATSTPAAPASTAEGSDAAPDALGLEAGARLASEQNTIDVVQRFEPGLVYISTELQVAAQDPFGMMGGGTQVQRGVGSGFFVNDAGDILTNFHVVAGEGGGGGGASRITIRVMNQDKAVEARVIGYAPQYDLALIRAEGLDPSLIRPIPLGDSDALKVGQKAIAMGAPFGLDFSVSEGIISSTARQIPIGFSAGGEGITQKAIQTDAAINPGNSGGPLLNSAGEVIGINTQILSPAGQASGVGQSAGVGFAIPINAARNLLPRLQAAKGGEVSLPKIGVTVGLVAQGPQGGVAVGLSLLTSQGKQQLGLPDTGLVVGQVQPGTPAAEAGLKGGTRVERFRGGAVSLGGDVIVAADGQPVDALEDLQAALINKKEGDSVTLTVTRGGKEREVKVTLDAAAFE</sequence>
<dbReference type="PROSITE" id="PS50106">
    <property type="entry name" value="PDZ"/>
    <property type="match status" value="1"/>
</dbReference>
<keyword evidence="1 6" id="KW-0645">Protease</keyword>
<organism evidence="6 7">
    <name type="scientific">Deinococcus radiopugnans ATCC 19172</name>
    <dbReference type="NCBI Taxonomy" id="585398"/>
    <lineage>
        <taxon>Bacteria</taxon>
        <taxon>Thermotogati</taxon>
        <taxon>Deinococcota</taxon>
        <taxon>Deinococci</taxon>
        <taxon>Deinococcales</taxon>
        <taxon>Deinococcaceae</taxon>
        <taxon>Deinococcus</taxon>
    </lineage>
</organism>
<evidence type="ECO:0000256" key="3">
    <source>
        <dbReference type="SAM" id="MobiDB-lite"/>
    </source>
</evidence>
<dbReference type="PROSITE" id="PS51257">
    <property type="entry name" value="PROKAR_LIPOPROTEIN"/>
    <property type="match status" value="1"/>
</dbReference>
<reference evidence="6 7" key="1">
    <citation type="submission" date="2020-08" db="EMBL/GenBank/DDBJ databases">
        <title>Genomic Encyclopedia of Type Strains, Phase IV (KMG-IV): sequencing the most valuable type-strain genomes for metagenomic binning, comparative biology and taxonomic classification.</title>
        <authorList>
            <person name="Goeker M."/>
        </authorList>
    </citation>
    <scope>NUCLEOTIDE SEQUENCE [LARGE SCALE GENOMIC DNA]</scope>
    <source>
        <strain evidence="6 7">DSM 12027</strain>
    </source>
</reference>
<keyword evidence="4" id="KW-0732">Signal</keyword>
<dbReference type="InterPro" id="IPR009003">
    <property type="entry name" value="Peptidase_S1_PA"/>
</dbReference>
<dbReference type="Proteomes" id="UP000629870">
    <property type="component" value="Unassembled WGS sequence"/>
</dbReference>
<dbReference type="SUPFAM" id="SSF50494">
    <property type="entry name" value="Trypsin-like serine proteases"/>
    <property type="match status" value="1"/>
</dbReference>